<protein>
    <submittedName>
        <fullName evidence="1">Uncharacterized protein</fullName>
    </submittedName>
</protein>
<organism evidence="1 2">
    <name type="scientific">Brassica cretica</name>
    <name type="common">Mustard</name>
    <dbReference type="NCBI Taxonomy" id="69181"/>
    <lineage>
        <taxon>Eukaryota</taxon>
        <taxon>Viridiplantae</taxon>
        <taxon>Streptophyta</taxon>
        <taxon>Embryophyta</taxon>
        <taxon>Tracheophyta</taxon>
        <taxon>Spermatophyta</taxon>
        <taxon>Magnoliopsida</taxon>
        <taxon>eudicotyledons</taxon>
        <taxon>Gunneridae</taxon>
        <taxon>Pentapetalae</taxon>
        <taxon>rosids</taxon>
        <taxon>malvids</taxon>
        <taxon>Brassicales</taxon>
        <taxon>Brassicaceae</taxon>
        <taxon>Brassiceae</taxon>
        <taxon>Brassica</taxon>
    </lineage>
</organism>
<name>A0ABQ7A741_BRACR</name>
<keyword evidence="2" id="KW-1185">Reference proteome</keyword>
<evidence type="ECO:0000313" key="2">
    <source>
        <dbReference type="Proteomes" id="UP000266723"/>
    </source>
</evidence>
<evidence type="ECO:0000313" key="1">
    <source>
        <dbReference type="EMBL" id="KAF3493435.1"/>
    </source>
</evidence>
<accession>A0ABQ7A741</accession>
<reference evidence="1 2" key="1">
    <citation type="journal article" date="2020" name="BMC Genomics">
        <title>Intraspecific diversification of the crop wild relative Brassica cretica Lam. using demographic model selection.</title>
        <authorList>
            <person name="Kioukis A."/>
            <person name="Michalopoulou V.A."/>
            <person name="Briers L."/>
            <person name="Pirintsos S."/>
            <person name="Studholme D.J."/>
            <person name="Pavlidis P."/>
            <person name="Sarris P.F."/>
        </authorList>
    </citation>
    <scope>NUCLEOTIDE SEQUENCE [LARGE SCALE GENOMIC DNA]</scope>
    <source>
        <strain evidence="2">cv. PFS-1207/04</strain>
    </source>
</reference>
<proteinExistence type="predicted"/>
<comment type="caution">
    <text evidence="1">The sequence shown here is derived from an EMBL/GenBank/DDBJ whole genome shotgun (WGS) entry which is preliminary data.</text>
</comment>
<gene>
    <name evidence="1" type="ORF">DY000_02055855</name>
</gene>
<dbReference type="EMBL" id="QGKV02002055">
    <property type="protein sequence ID" value="KAF3493435.1"/>
    <property type="molecule type" value="Genomic_DNA"/>
</dbReference>
<dbReference type="Proteomes" id="UP000266723">
    <property type="component" value="Unassembled WGS sequence"/>
</dbReference>
<sequence>MAGPGLANPASPVLLLMSPSGWSAAPRIVLRLRFSTDPSDLDADSIGLDQSKSIVSLCLIIKIVPKWFHILESSPEMLDTAIGNSTCCLVVRLQIRTLVPILQHINPRRAFTKHPPPIPELETHLNCIDKLAWQSSQDLHQDILRKLRNDDSYMS</sequence>